<keyword evidence="2" id="KW-1133">Transmembrane helix</keyword>
<feature type="region of interest" description="Disordered" evidence="1">
    <location>
        <begin position="1"/>
        <end position="32"/>
    </location>
</feature>
<feature type="transmembrane region" description="Helical" evidence="2">
    <location>
        <begin position="153"/>
        <end position="173"/>
    </location>
</feature>
<feature type="compositionally biased region" description="Basic and acidic residues" evidence="1">
    <location>
        <begin position="7"/>
        <end position="31"/>
    </location>
</feature>
<dbReference type="EMBL" id="CP059399">
    <property type="protein sequence ID" value="QLY33993.1"/>
    <property type="molecule type" value="Genomic_DNA"/>
</dbReference>
<protein>
    <submittedName>
        <fullName evidence="3">Uncharacterized protein</fullName>
    </submittedName>
</protein>
<dbReference type="RefSeq" id="WP_181585157.1">
    <property type="nucleotide sequence ID" value="NZ_CP059399.1"/>
</dbReference>
<keyword evidence="4" id="KW-1185">Reference proteome</keyword>
<gene>
    <name evidence="3" type="ORF">H0264_18715</name>
</gene>
<keyword evidence="2" id="KW-0472">Membrane</keyword>
<evidence type="ECO:0000256" key="2">
    <source>
        <dbReference type="SAM" id="Phobius"/>
    </source>
</evidence>
<keyword evidence="2" id="KW-0812">Transmembrane</keyword>
<evidence type="ECO:0000313" key="3">
    <source>
        <dbReference type="EMBL" id="QLY33993.1"/>
    </source>
</evidence>
<dbReference type="AlphaFoldDB" id="A0A7D6VFP4"/>
<evidence type="ECO:0000256" key="1">
    <source>
        <dbReference type="SAM" id="MobiDB-lite"/>
    </source>
</evidence>
<name>A0A7D6VFP4_9NOCA</name>
<organism evidence="3 4">
    <name type="scientific">Nocardia huaxiensis</name>
    <dbReference type="NCBI Taxonomy" id="2755382"/>
    <lineage>
        <taxon>Bacteria</taxon>
        <taxon>Bacillati</taxon>
        <taxon>Actinomycetota</taxon>
        <taxon>Actinomycetes</taxon>
        <taxon>Mycobacteriales</taxon>
        <taxon>Nocardiaceae</taxon>
        <taxon>Nocardia</taxon>
    </lineage>
</organism>
<proteinExistence type="predicted"/>
<dbReference type="Proteomes" id="UP000515512">
    <property type="component" value="Chromosome"/>
</dbReference>
<evidence type="ECO:0000313" key="4">
    <source>
        <dbReference type="Proteomes" id="UP000515512"/>
    </source>
</evidence>
<sequence>MRIIRNYGHDDDHEHDDHDPREDRESRDPKVMGEILADEVSDFLAAAAHAAGAPFPLGHDAPTEPTPGKPVLRLVTTDDTPGEQPMLGAGPGAGLRPRLLQTGIGGSALVLAAVVFVVWGQAAVVAVPLAGYGLGWIAYLWWNAALRPPIPQVLAVLVTAVTRSIAAIIRGLCRAVSRRVARLAAARACHESARTTTA</sequence>
<dbReference type="KEGG" id="nhu:H0264_18715"/>
<reference evidence="3 4" key="1">
    <citation type="submission" date="2020-07" db="EMBL/GenBank/DDBJ databases">
        <authorList>
            <person name="Zhuang K."/>
            <person name="Ran Y."/>
        </authorList>
    </citation>
    <scope>NUCLEOTIDE SEQUENCE [LARGE SCALE GENOMIC DNA]</scope>
    <source>
        <strain evidence="3 4">WCH-YHL-001</strain>
    </source>
</reference>
<feature type="transmembrane region" description="Helical" evidence="2">
    <location>
        <begin position="108"/>
        <end position="141"/>
    </location>
</feature>
<accession>A0A7D6VFP4</accession>